<dbReference type="InterPro" id="IPR036400">
    <property type="entry name" value="Cyt_B5-like_heme/steroid_sf"/>
</dbReference>
<evidence type="ECO:0000256" key="11">
    <source>
        <dbReference type="ARBA" id="ARBA00022989"/>
    </source>
</evidence>
<evidence type="ECO:0000259" key="18">
    <source>
        <dbReference type="PROSITE" id="PS50255"/>
    </source>
</evidence>
<evidence type="ECO:0000256" key="13">
    <source>
        <dbReference type="ARBA" id="ARBA00023004"/>
    </source>
</evidence>
<evidence type="ECO:0000313" key="20">
    <source>
        <dbReference type="Proteomes" id="UP001187734"/>
    </source>
</evidence>
<dbReference type="AlphaFoldDB" id="A0AAE8SH42"/>
<reference evidence="19" key="1">
    <citation type="submission" date="2018-03" db="EMBL/GenBank/DDBJ databases">
        <authorList>
            <person name="Guldener U."/>
        </authorList>
    </citation>
    <scope>NUCLEOTIDE SEQUENCE</scope>
</reference>
<dbReference type="SMART" id="SM01117">
    <property type="entry name" value="Cyt-b5"/>
    <property type="match status" value="1"/>
</dbReference>
<dbReference type="CDD" id="cd03506">
    <property type="entry name" value="Delta6-FADS-like"/>
    <property type="match status" value="1"/>
</dbReference>
<evidence type="ECO:0000256" key="6">
    <source>
        <dbReference type="ARBA" id="ARBA00016939"/>
    </source>
</evidence>
<evidence type="ECO:0000313" key="19">
    <source>
        <dbReference type="EMBL" id="SPJ75541.1"/>
    </source>
</evidence>
<keyword evidence="13" id="KW-0408">Iron</keyword>
<comment type="subcellular location">
    <subcellularLocation>
        <location evidence="1">Membrane</location>
        <topology evidence="1">Multi-pass membrane protein</topology>
    </subcellularLocation>
</comment>
<accession>A0AAE8SH42</accession>
<evidence type="ECO:0000256" key="5">
    <source>
        <dbReference type="ARBA" id="ARBA00012019"/>
    </source>
</evidence>
<proteinExistence type="inferred from homology"/>
<organism evidence="19 20">
    <name type="scientific">Fusarium torulosum</name>
    <dbReference type="NCBI Taxonomy" id="33205"/>
    <lineage>
        <taxon>Eukaryota</taxon>
        <taxon>Fungi</taxon>
        <taxon>Dikarya</taxon>
        <taxon>Ascomycota</taxon>
        <taxon>Pezizomycotina</taxon>
        <taxon>Sordariomycetes</taxon>
        <taxon>Hypocreomycetidae</taxon>
        <taxon>Hypocreales</taxon>
        <taxon>Nectriaceae</taxon>
        <taxon>Fusarium</taxon>
    </lineage>
</organism>
<dbReference type="GO" id="GO:0046872">
    <property type="term" value="F:metal ion binding"/>
    <property type="evidence" value="ECO:0007669"/>
    <property type="project" value="UniProtKB-KW"/>
</dbReference>
<protein>
    <recommendedName>
        <fullName evidence="6">Delta 8-(E)-sphingolipid desaturase</fullName>
        <ecNumber evidence="5">1.14.19.18</ecNumber>
    </recommendedName>
</protein>
<feature type="transmembrane region" description="Helical" evidence="17">
    <location>
        <begin position="420"/>
        <end position="440"/>
    </location>
</feature>
<evidence type="ECO:0000256" key="1">
    <source>
        <dbReference type="ARBA" id="ARBA00004141"/>
    </source>
</evidence>
<dbReference type="PANTHER" id="PTHR19353">
    <property type="entry name" value="FATTY ACID DESATURASE 2"/>
    <property type="match status" value="1"/>
</dbReference>
<sequence length="557" mass="63521">MSRDNILTAAAVERLIADGQTIVVYEDSILRLDGWMDRHPGGRLAVLHMVGRDSTDEMKAYHSEATLRTMKAYRIGRKQGSWVNRTPPIRGGIFRKDAPDEKEIELSDSSVASDAEADETSSLDDAASSASEACSTTGVDVKGAEGLKQRGAKLEESRKRTATLSVANAGVAREIQHDLETYPSPLDTRVQHDIARKYQVLHQKVHDMGLYNCAYIEYGKELARYTTLFSLFALAMYNEWYITSALFLGMFWHQIMFTAHDAGHLAITSNFVVDTLIGMFVADFCCGLSIGWWKSSHNVHHLVTNMPEHDPDIQNVPLFATCPSFFKSLRSTYYNFTFVWDAAADFLVPYQRYTYYPVMGIARFNLYLLSWLHVLSEKSSQLGKSRAWWIRPTEIAFMACYWFLFGYCLLWRTLPDWPTRVVFVLVSHIITMPLHIQITLSHWGMSTVDLGETESFAQRQLRTTMDVDCPAWLDFIHGGLQFQAVHHLFPRVPRHNLRKVQFLIRDFCKDTGVPYSILNFTDGNRKVLGRLQDVSDQLDIMIKCQQHMARTGESGLH</sequence>
<keyword evidence="12" id="KW-0560">Oxidoreductase</keyword>
<keyword evidence="8 17" id="KW-0812">Transmembrane</keyword>
<feature type="transmembrane region" description="Helical" evidence="17">
    <location>
        <begin position="240"/>
        <end position="259"/>
    </location>
</feature>
<dbReference type="InterPro" id="IPR005804">
    <property type="entry name" value="FA_desaturase_dom"/>
</dbReference>
<dbReference type="Pfam" id="PF00487">
    <property type="entry name" value="FA_desaturase"/>
    <property type="match status" value="1"/>
</dbReference>
<keyword evidence="14" id="KW-0443">Lipid metabolism</keyword>
<comment type="pathway">
    <text evidence="2">Lipid metabolism; sphingolipid metabolism.</text>
</comment>
<keyword evidence="7" id="KW-0349">Heme</keyword>
<comment type="pathway">
    <text evidence="3">Sphingolipid metabolism.</text>
</comment>
<evidence type="ECO:0000256" key="2">
    <source>
        <dbReference type="ARBA" id="ARBA00004760"/>
    </source>
</evidence>
<feature type="transmembrane region" description="Helical" evidence="17">
    <location>
        <begin position="395"/>
        <end position="414"/>
    </location>
</feature>
<dbReference type="Proteomes" id="UP001187734">
    <property type="component" value="Unassembled WGS sequence"/>
</dbReference>
<dbReference type="PIRSF" id="PIRSF015921">
    <property type="entry name" value="FA_sphinglp_des"/>
    <property type="match status" value="1"/>
</dbReference>
<evidence type="ECO:0000256" key="17">
    <source>
        <dbReference type="SAM" id="Phobius"/>
    </source>
</evidence>
<keyword evidence="9" id="KW-0479">Metal-binding</keyword>
<evidence type="ECO:0000256" key="16">
    <source>
        <dbReference type="SAM" id="MobiDB-lite"/>
    </source>
</evidence>
<evidence type="ECO:0000256" key="10">
    <source>
        <dbReference type="ARBA" id="ARBA00022919"/>
    </source>
</evidence>
<dbReference type="PANTHER" id="PTHR19353:SF30">
    <property type="entry name" value="DELTA 8-(E)-SPHINGOLIPID DESATURASE"/>
    <property type="match status" value="1"/>
</dbReference>
<dbReference type="EC" id="1.14.19.18" evidence="5"/>
<evidence type="ECO:0000256" key="7">
    <source>
        <dbReference type="ARBA" id="ARBA00022617"/>
    </source>
</evidence>
<evidence type="ECO:0000256" key="9">
    <source>
        <dbReference type="ARBA" id="ARBA00022723"/>
    </source>
</evidence>
<keyword evidence="10" id="KW-0746">Sphingolipid metabolism</keyword>
<dbReference type="InterPro" id="IPR001199">
    <property type="entry name" value="Cyt_B5-like_heme/steroid-bd"/>
</dbReference>
<evidence type="ECO:0000256" key="8">
    <source>
        <dbReference type="ARBA" id="ARBA00022692"/>
    </source>
</evidence>
<keyword evidence="11 17" id="KW-1133">Transmembrane helix</keyword>
<comment type="similarity">
    <text evidence="4">Belongs to the fatty acid desaturase type 1 family.</text>
</comment>
<feature type="domain" description="Cytochrome b5 heme-binding" evidence="18">
    <location>
        <begin position="4"/>
        <end position="79"/>
    </location>
</feature>
<dbReference type="InterPro" id="IPR012171">
    <property type="entry name" value="Fatty_acid_desaturase"/>
</dbReference>
<evidence type="ECO:0000256" key="12">
    <source>
        <dbReference type="ARBA" id="ARBA00023002"/>
    </source>
</evidence>
<evidence type="ECO:0000256" key="15">
    <source>
        <dbReference type="ARBA" id="ARBA00023136"/>
    </source>
</evidence>
<feature type="region of interest" description="Disordered" evidence="16">
    <location>
        <begin position="89"/>
        <end position="135"/>
    </location>
</feature>
<name>A0AAE8SH42_9HYPO</name>
<evidence type="ECO:0000256" key="4">
    <source>
        <dbReference type="ARBA" id="ARBA00009295"/>
    </source>
</evidence>
<dbReference type="Pfam" id="PF00173">
    <property type="entry name" value="Cyt-b5"/>
    <property type="match status" value="1"/>
</dbReference>
<dbReference type="EMBL" id="ONZP01000169">
    <property type="protein sequence ID" value="SPJ75541.1"/>
    <property type="molecule type" value="Genomic_DNA"/>
</dbReference>
<gene>
    <name evidence="19" type="ORF">FTOL_05272</name>
</gene>
<feature type="compositionally biased region" description="Low complexity" evidence="16">
    <location>
        <begin position="123"/>
        <end position="135"/>
    </location>
</feature>
<keyword evidence="20" id="KW-1185">Reference proteome</keyword>
<dbReference type="GO" id="GO:0016717">
    <property type="term" value="F:oxidoreductase activity, acting on paired donors, with oxidation of a pair of donors resulting in the reduction of molecular oxygen to two molecules of water"/>
    <property type="evidence" value="ECO:0007669"/>
    <property type="project" value="TreeGrafter"/>
</dbReference>
<dbReference type="SUPFAM" id="SSF55856">
    <property type="entry name" value="Cytochrome b5-like heme/steroid binding domain"/>
    <property type="match status" value="1"/>
</dbReference>
<comment type="caution">
    <text evidence="19">The sequence shown here is derived from an EMBL/GenBank/DDBJ whole genome shotgun (WGS) entry which is preliminary data.</text>
</comment>
<dbReference type="PROSITE" id="PS50255">
    <property type="entry name" value="CYTOCHROME_B5_2"/>
    <property type="match status" value="1"/>
</dbReference>
<dbReference type="GO" id="GO:0006665">
    <property type="term" value="P:sphingolipid metabolic process"/>
    <property type="evidence" value="ECO:0007669"/>
    <property type="project" value="UniProtKB-KW"/>
</dbReference>
<keyword evidence="15 17" id="KW-0472">Membrane</keyword>
<feature type="compositionally biased region" description="Basic and acidic residues" evidence="16">
    <location>
        <begin position="94"/>
        <end position="105"/>
    </location>
</feature>
<feature type="transmembrane region" description="Helical" evidence="17">
    <location>
        <begin position="271"/>
        <end position="293"/>
    </location>
</feature>
<dbReference type="Gene3D" id="3.10.120.10">
    <property type="entry name" value="Cytochrome b5-like heme/steroid binding domain"/>
    <property type="match status" value="1"/>
</dbReference>
<dbReference type="GO" id="GO:0016020">
    <property type="term" value="C:membrane"/>
    <property type="evidence" value="ECO:0007669"/>
    <property type="project" value="UniProtKB-SubCell"/>
</dbReference>
<feature type="transmembrane region" description="Helical" evidence="17">
    <location>
        <begin position="355"/>
        <end position="374"/>
    </location>
</feature>
<evidence type="ECO:0000256" key="14">
    <source>
        <dbReference type="ARBA" id="ARBA00023098"/>
    </source>
</evidence>
<evidence type="ECO:0000256" key="3">
    <source>
        <dbReference type="ARBA" id="ARBA00004991"/>
    </source>
</evidence>